<gene>
    <name evidence="4" type="ORF">CN311_07410</name>
</gene>
<dbReference type="Gene3D" id="3.40.50.720">
    <property type="entry name" value="NAD(P)-binding Rossmann-like Domain"/>
    <property type="match status" value="1"/>
</dbReference>
<evidence type="ECO:0000313" key="5">
    <source>
        <dbReference type="Proteomes" id="UP000219182"/>
    </source>
</evidence>
<comment type="similarity">
    <text evidence="1">Belongs to the short-chain dehydrogenases/reductases (SDR) family.</text>
</comment>
<dbReference type="InterPro" id="IPR020904">
    <property type="entry name" value="Sc_DH/Rdtase_CS"/>
</dbReference>
<dbReference type="FunFam" id="3.40.50.720:FF:000084">
    <property type="entry name" value="Short-chain dehydrogenase reductase"/>
    <property type="match status" value="1"/>
</dbReference>
<dbReference type="CDD" id="cd05233">
    <property type="entry name" value="SDR_c"/>
    <property type="match status" value="1"/>
</dbReference>
<dbReference type="AlphaFoldDB" id="A0A2A6FJ26"/>
<proteinExistence type="inferred from homology"/>
<dbReference type="GO" id="GO:0016616">
    <property type="term" value="F:oxidoreductase activity, acting on the CH-OH group of donors, NAD or NADP as acceptor"/>
    <property type="evidence" value="ECO:0007669"/>
    <property type="project" value="UniProtKB-ARBA"/>
</dbReference>
<dbReference type="Proteomes" id="UP000219182">
    <property type="component" value="Unassembled WGS sequence"/>
</dbReference>
<accession>A0A2A6FJ26</accession>
<protein>
    <submittedName>
        <fullName evidence="4">D-threitol dehydrogenase</fullName>
    </submittedName>
</protein>
<dbReference type="SMART" id="SM00822">
    <property type="entry name" value="PKS_KR"/>
    <property type="match status" value="1"/>
</dbReference>
<dbReference type="InterPro" id="IPR036291">
    <property type="entry name" value="NAD(P)-bd_dom_sf"/>
</dbReference>
<dbReference type="PANTHER" id="PTHR42760">
    <property type="entry name" value="SHORT-CHAIN DEHYDROGENASES/REDUCTASES FAMILY MEMBER"/>
    <property type="match status" value="1"/>
</dbReference>
<keyword evidence="5" id="KW-1185">Reference proteome</keyword>
<keyword evidence="2" id="KW-0560">Oxidoreductase</keyword>
<evidence type="ECO:0000259" key="3">
    <source>
        <dbReference type="SMART" id="SM00822"/>
    </source>
</evidence>
<sequence>MAGVEAASDLLDFSGKTVVVTGAAAGIGMAVAEAFSARGALVALADRDPKVIETAAALGERHLAYVVDVTDEPAVEKMAESVTRAFGRIDILVNNAGIGPLAPAERYPTAEWDRTLDINLKGAFLVARAFAPGMLARGFGRIVNMASQAAIIGIEGHVAYCASKAGIVGMTKCMALEWGPRGVTVNAVSPTVVETELGLSGWAGEKGERARAAIPTRRFAKPGEIAASILYLASDAAAMINGANLVIDGGYTIT</sequence>
<dbReference type="PRINTS" id="PR00080">
    <property type="entry name" value="SDRFAMILY"/>
</dbReference>
<dbReference type="NCBIfam" id="NF005309">
    <property type="entry name" value="PRK06841.1"/>
    <property type="match status" value="1"/>
</dbReference>
<dbReference type="PRINTS" id="PR00081">
    <property type="entry name" value="GDHRDH"/>
</dbReference>
<dbReference type="PROSITE" id="PS00061">
    <property type="entry name" value="ADH_SHORT"/>
    <property type="match status" value="1"/>
</dbReference>
<feature type="domain" description="Ketoreductase" evidence="3">
    <location>
        <begin position="16"/>
        <end position="191"/>
    </location>
</feature>
<dbReference type="Pfam" id="PF13561">
    <property type="entry name" value="adh_short_C2"/>
    <property type="match status" value="1"/>
</dbReference>
<comment type="caution">
    <text evidence="4">The sequence shown here is derived from an EMBL/GenBank/DDBJ whole genome shotgun (WGS) entry which is preliminary data.</text>
</comment>
<dbReference type="EMBL" id="NWQG01000041">
    <property type="protein sequence ID" value="PDQ21735.1"/>
    <property type="molecule type" value="Genomic_DNA"/>
</dbReference>
<dbReference type="RefSeq" id="WP_097572681.1">
    <property type="nucleotide sequence ID" value="NZ_NWQG01000041.1"/>
</dbReference>
<dbReference type="InterPro" id="IPR002347">
    <property type="entry name" value="SDR_fam"/>
</dbReference>
<dbReference type="InterPro" id="IPR057326">
    <property type="entry name" value="KR_dom"/>
</dbReference>
<dbReference type="SUPFAM" id="SSF51735">
    <property type="entry name" value="NAD(P)-binding Rossmann-fold domains"/>
    <property type="match status" value="1"/>
</dbReference>
<evidence type="ECO:0000313" key="4">
    <source>
        <dbReference type="EMBL" id="PDQ21735.1"/>
    </source>
</evidence>
<dbReference type="PANTHER" id="PTHR42760:SF115">
    <property type="entry name" value="3-OXOACYL-[ACYL-CARRIER-PROTEIN] REDUCTASE FABG"/>
    <property type="match status" value="1"/>
</dbReference>
<dbReference type="NCBIfam" id="NF005559">
    <property type="entry name" value="PRK07231.1"/>
    <property type="match status" value="1"/>
</dbReference>
<reference evidence="4 5" key="1">
    <citation type="submission" date="2017-09" db="EMBL/GenBank/DDBJ databases">
        <title>Mesorhizobum sanjuanii sp. nov. isolated from nodules of Lotus tenuis in saline-alkaline lowlands of Flooding Pampa.</title>
        <authorList>
            <person name="Sannazzaro A.I."/>
            <person name="Torres Tejerizo G.A."/>
            <person name="Fontana F."/>
            <person name="Cumpa Velazquez L.M."/>
            <person name="Hansen L."/>
            <person name="Pistorio M."/>
            <person name="Estrella M.J."/>
        </authorList>
    </citation>
    <scope>NUCLEOTIDE SEQUENCE [LARGE SCALE GENOMIC DNA]</scope>
    <source>
        <strain evidence="4 5">BSA136</strain>
    </source>
</reference>
<evidence type="ECO:0000256" key="1">
    <source>
        <dbReference type="ARBA" id="ARBA00006484"/>
    </source>
</evidence>
<evidence type="ECO:0000256" key="2">
    <source>
        <dbReference type="ARBA" id="ARBA00023002"/>
    </source>
</evidence>
<organism evidence="4 5">
    <name type="scientific">Mesorhizobium sanjuanii</name>
    <dbReference type="NCBI Taxonomy" id="2037900"/>
    <lineage>
        <taxon>Bacteria</taxon>
        <taxon>Pseudomonadati</taxon>
        <taxon>Pseudomonadota</taxon>
        <taxon>Alphaproteobacteria</taxon>
        <taxon>Hyphomicrobiales</taxon>
        <taxon>Phyllobacteriaceae</taxon>
        <taxon>Mesorhizobium</taxon>
    </lineage>
</organism>
<name>A0A2A6FJ26_9HYPH</name>